<proteinExistence type="predicted"/>
<dbReference type="EMBL" id="AHAT01005821">
    <property type="status" value="NOT_ANNOTATED_CDS"/>
    <property type="molecule type" value="Genomic_DNA"/>
</dbReference>
<dbReference type="Proteomes" id="UP000018468">
    <property type="component" value="Linkage group LG22"/>
</dbReference>
<dbReference type="HOGENOM" id="CLU_2891750_0_0_1"/>
<organism evidence="2 3">
    <name type="scientific">Lepisosteus oculatus</name>
    <name type="common">Spotted gar</name>
    <dbReference type="NCBI Taxonomy" id="7918"/>
    <lineage>
        <taxon>Eukaryota</taxon>
        <taxon>Metazoa</taxon>
        <taxon>Chordata</taxon>
        <taxon>Craniata</taxon>
        <taxon>Vertebrata</taxon>
        <taxon>Euteleostomi</taxon>
        <taxon>Actinopterygii</taxon>
        <taxon>Neopterygii</taxon>
        <taxon>Holostei</taxon>
        <taxon>Semionotiformes</taxon>
        <taxon>Lepisosteidae</taxon>
        <taxon>Lepisosteus</taxon>
    </lineage>
</organism>
<dbReference type="Bgee" id="ENSLOCG00000017438">
    <property type="expression patterns" value="Expressed in ovary and 4 other cell types or tissues"/>
</dbReference>
<evidence type="ECO:0000313" key="2">
    <source>
        <dbReference type="Ensembl" id="ENSLOCP00000021543.1"/>
    </source>
</evidence>
<protein>
    <submittedName>
        <fullName evidence="2">Uncharacterized protein</fullName>
    </submittedName>
</protein>
<evidence type="ECO:0000313" key="3">
    <source>
        <dbReference type="Proteomes" id="UP000018468"/>
    </source>
</evidence>
<feature type="region of interest" description="Disordered" evidence="1">
    <location>
        <begin position="31"/>
        <end position="63"/>
    </location>
</feature>
<keyword evidence="3" id="KW-1185">Reference proteome</keyword>
<dbReference type="AlphaFoldDB" id="W5NLN4"/>
<dbReference type="Ensembl" id="ENSLOCT00000021580.1">
    <property type="protein sequence ID" value="ENSLOCP00000021543.1"/>
    <property type="gene ID" value="ENSLOCG00000017438.1"/>
</dbReference>
<sequence length="63" mass="6939">GKGTKVKCTFEQSPLVTRDPLVSLSRYPSFSESDGLCAHTPPPPPQRRQDSDRFAGGYFSLPQ</sequence>
<dbReference type="InParanoid" id="W5NLN4"/>
<reference evidence="2" key="3">
    <citation type="submission" date="2025-09" db="UniProtKB">
        <authorList>
            <consortium name="Ensembl"/>
        </authorList>
    </citation>
    <scope>IDENTIFICATION</scope>
</reference>
<name>W5NLN4_LEPOC</name>
<reference evidence="3" key="1">
    <citation type="submission" date="2011-12" db="EMBL/GenBank/DDBJ databases">
        <title>The Draft Genome of Lepisosteus oculatus.</title>
        <authorList>
            <consortium name="The Broad Institute Genome Assembly &amp; Analysis Group"/>
            <consortium name="Computational R&amp;D Group"/>
            <consortium name="and Sequencing Platform"/>
            <person name="Di Palma F."/>
            <person name="Alfoldi J."/>
            <person name="Johnson J."/>
            <person name="Berlin A."/>
            <person name="Gnerre S."/>
            <person name="Jaffe D."/>
            <person name="MacCallum I."/>
            <person name="Young S."/>
            <person name="Walker B.J."/>
            <person name="Lander E.S."/>
            <person name="Lindblad-Toh K."/>
        </authorList>
    </citation>
    <scope>NUCLEOTIDE SEQUENCE [LARGE SCALE GENOMIC DNA]</scope>
</reference>
<reference evidence="2" key="2">
    <citation type="submission" date="2025-08" db="UniProtKB">
        <authorList>
            <consortium name="Ensembl"/>
        </authorList>
    </citation>
    <scope>IDENTIFICATION</scope>
</reference>
<accession>W5NLN4</accession>
<evidence type="ECO:0000256" key="1">
    <source>
        <dbReference type="SAM" id="MobiDB-lite"/>
    </source>
</evidence>